<sequence length="191" mass="22181">MGIKRNNEETLRQFQTYMLQFPEEAENLIPFISFIKDREELFDRSVTPGHITGSGFVLHPNKPDHILMLFHKSLERWLQPGGHVDPGETPEEAAIREVKEETGIDTYIHPIHKEQLYPIDVNVHYIPANQQKGEPSHFHYDFRYLLVTDETEIGQNDEGHDVRWVNVSDIPDKSMARAITQIKSLYPSSDF</sequence>
<dbReference type="CDD" id="cd03674">
    <property type="entry name" value="NUDIX_Hydrolase"/>
    <property type="match status" value="1"/>
</dbReference>
<dbReference type="PROSITE" id="PS00893">
    <property type="entry name" value="NUDIX_BOX"/>
    <property type="match status" value="1"/>
</dbReference>
<comment type="caution">
    <text evidence="5">The sequence shown here is derived from an EMBL/GenBank/DDBJ whole genome shotgun (WGS) entry which is preliminary data.</text>
</comment>
<dbReference type="PANTHER" id="PTHR43736:SF1">
    <property type="entry name" value="DIHYDRONEOPTERIN TRIPHOSPHATE DIPHOSPHATASE"/>
    <property type="match status" value="1"/>
</dbReference>
<gene>
    <name evidence="5" type="ORF">KC820_12555</name>
</gene>
<dbReference type="PANTHER" id="PTHR43736">
    <property type="entry name" value="ADP-RIBOSE PYROPHOSPHATASE"/>
    <property type="match status" value="1"/>
</dbReference>
<evidence type="ECO:0000256" key="1">
    <source>
        <dbReference type="ARBA" id="ARBA00005582"/>
    </source>
</evidence>
<evidence type="ECO:0000313" key="5">
    <source>
        <dbReference type="EMBL" id="MBR7554958.1"/>
    </source>
</evidence>
<name>A0A941CYV7_9BACI</name>
<dbReference type="EMBL" id="JAGSIE010000048">
    <property type="protein sequence ID" value="MBR7554958.1"/>
    <property type="molecule type" value="Genomic_DNA"/>
</dbReference>
<comment type="similarity">
    <text evidence="1 3">Belongs to the Nudix hydrolase family.</text>
</comment>
<dbReference type="PROSITE" id="PS51462">
    <property type="entry name" value="NUDIX"/>
    <property type="match status" value="1"/>
</dbReference>
<evidence type="ECO:0000259" key="4">
    <source>
        <dbReference type="PROSITE" id="PS51462"/>
    </source>
</evidence>
<dbReference type="InterPro" id="IPR020084">
    <property type="entry name" value="NUDIX_hydrolase_CS"/>
</dbReference>
<dbReference type="GO" id="GO:0016787">
    <property type="term" value="F:hydrolase activity"/>
    <property type="evidence" value="ECO:0007669"/>
    <property type="project" value="UniProtKB-KW"/>
</dbReference>
<dbReference type="InterPro" id="IPR015797">
    <property type="entry name" value="NUDIX_hydrolase-like_dom_sf"/>
</dbReference>
<reference evidence="5 6" key="1">
    <citation type="submission" date="2021-04" db="EMBL/GenBank/DDBJ databases">
        <title>Allobacillus sp. nov. SKP8-2 isolated from shrimp paste.</title>
        <authorList>
            <person name="Tanasupawat S."/>
            <person name="Yiamsombat S."/>
            <person name="Kanchanasin P."/>
            <person name="Kuncharoen N."/>
        </authorList>
    </citation>
    <scope>NUCLEOTIDE SEQUENCE [LARGE SCALE GENOMIC DNA]</scope>
    <source>
        <strain evidence="5 6">SKP8-2</strain>
    </source>
</reference>
<dbReference type="PRINTS" id="PR00502">
    <property type="entry name" value="NUDIXFAMILY"/>
</dbReference>
<organism evidence="5 6">
    <name type="scientific">Allobacillus saliphilus</name>
    <dbReference type="NCBI Taxonomy" id="2912308"/>
    <lineage>
        <taxon>Bacteria</taxon>
        <taxon>Bacillati</taxon>
        <taxon>Bacillota</taxon>
        <taxon>Bacilli</taxon>
        <taxon>Bacillales</taxon>
        <taxon>Bacillaceae</taxon>
        <taxon>Allobacillus</taxon>
    </lineage>
</organism>
<proteinExistence type="inferred from homology"/>
<keyword evidence="6" id="KW-1185">Reference proteome</keyword>
<dbReference type="Pfam" id="PF00293">
    <property type="entry name" value="NUDIX"/>
    <property type="match status" value="1"/>
</dbReference>
<dbReference type="InterPro" id="IPR000086">
    <property type="entry name" value="NUDIX_hydrolase_dom"/>
</dbReference>
<accession>A0A941CYV7</accession>
<evidence type="ECO:0000256" key="2">
    <source>
        <dbReference type="ARBA" id="ARBA00022801"/>
    </source>
</evidence>
<dbReference type="SUPFAM" id="SSF55811">
    <property type="entry name" value="Nudix"/>
    <property type="match status" value="1"/>
</dbReference>
<protein>
    <submittedName>
        <fullName evidence="5">NUDIX hydrolase</fullName>
    </submittedName>
</protein>
<dbReference type="InterPro" id="IPR020476">
    <property type="entry name" value="Nudix_hydrolase"/>
</dbReference>
<dbReference type="Gene3D" id="3.90.79.10">
    <property type="entry name" value="Nucleoside Triphosphate Pyrophosphohydrolase"/>
    <property type="match status" value="1"/>
</dbReference>
<dbReference type="AlphaFoldDB" id="A0A941CYV7"/>
<dbReference type="Proteomes" id="UP000675431">
    <property type="component" value="Unassembled WGS sequence"/>
</dbReference>
<keyword evidence="2 3" id="KW-0378">Hydrolase</keyword>
<feature type="domain" description="Nudix hydrolase" evidence="4">
    <location>
        <begin position="48"/>
        <end position="191"/>
    </location>
</feature>
<evidence type="ECO:0000313" key="6">
    <source>
        <dbReference type="Proteomes" id="UP000675431"/>
    </source>
</evidence>
<dbReference type="RefSeq" id="WP_212371543.1">
    <property type="nucleotide sequence ID" value="NZ_JAGSIE010000048.1"/>
</dbReference>
<evidence type="ECO:0000256" key="3">
    <source>
        <dbReference type="RuleBase" id="RU003476"/>
    </source>
</evidence>